<dbReference type="Gene3D" id="3.40.50.150">
    <property type="entry name" value="Vaccinia Virus protein VP39"/>
    <property type="match status" value="2"/>
</dbReference>
<dbReference type="EC" id="2.1.1.72" evidence="1"/>
<evidence type="ECO:0000313" key="7">
    <source>
        <dbReference type="EMBL" id="HIX56948.1"/>
    </source>
</evidence>
<sequence length="1500" mass="169035">MAAPRNQNTCYDLQGNLFVPAQIDLICAGNGEKQTDSDYGIPQGLDRADEIARAYRTTLAAWQNFKLAMERTDLSAEQKLQSTQHFAQLFFQYGLGYNSPKQIPHIKVVDSLHSNEPLFYPVNFLLDQSTNALSSAQKLTETTVQAGTTQIVPLAGDGVHKASTILPLTIALADFDSKTKKRADLDTTSTMYAVQGEGQRKKSPFQMTQQLLNHDQRFLWAFAFNGYSVRLLRDTMTIARPSYLEFNLEEIFSGDHQADFTKMWMLIHASRANVSDDGLNVWERWVKTGYTAGQPARDKLSVSLRKALDILGNGFLHTQGDGNYALCHKLATGELSAEDYNNQLIRLLYRFIFVFCLEEREIINTRITRARAQQIAAERNQAAQKTYDEALTKAKAQAQQAPSAISFSASDSAALPNNISLQENLAQREQEKQPLNDIQPPIYVTVDDILMEHFTAQQRYKEGYSLQRLRYQALKQRFQNDFCDAWEGTCIVFEALAQGQQALALPALGGLFNHEQCADLMAANLSNKDFFAAMRLMRWAYLNDSYTLIDYKNMGTEELGSLYQELLELVPQIANYAGALTFKLLDCSGNARKSSGTYYTPDFLVQSLIKTALDPVIAQKLKDNPRNPEQALLSIKVIDPACGSGHCLLAAARRIANELTQVRAQNMFQAPAPELYRHSLHEVISKCIYGVDVNPMAVELARMGLWLEGFAENEPLSFLDHHLQVGDSLLGVMDLKSVQVGIDNAAYKPQSTELTEFSYATKEVCAALKKQNTAERKQLNKEGHEHYTSLGAGTATEITANAFATLNKLTANGIENEKAKQQIFEKYCHAIRQHPIYRACDLQIAAYLCPKTVQTQHLVPTSHDLARLCSNDLIEANSPKMLAKCEFAHQVCEHNKVLHWPFMFPEAMFQGGFDCVLGNPPWEKPKIEDVKWFSTRIPPIANAQNTSKRKQMIKALAQGKWAQEYPNDAKSMGLLNDPNNTQQRALDLITASGSDTINSQTQSVWEQKIFATYMRDQYQAAAMSVFTHLSPESGARFPLTGEGDTNLFALFAELYFNLRCEHGTAGIVCPIGVISDNATRRFSQRLFAGKQASSIYHFNNTENLFSAVDGRYSFILLTIRSAEQADCVFYATNESHLDDERRLVHFTPDDIPLINPNTQTVPLVRTEYDLKLCRKLYQRAPVLLQELPDGSQRNPWQVQTMRMFDMSNDSDMFLTNGTPAYEQALQLGKTLVPLYEGKLFHQFDHRFASYGLNQQTGKLETCDVEQEQKQQSTFSITPQYWVDAANVQARLNQKQWTRSWLLALRKTARATDIRTLIASVLPALSAVNDKAPILLPNTTDNLAACLLATLNSLTVDYVNRCKQAGTDLSFFYIKQLPILPPEAFKEQDVAFICERVAKLTRTADDINEVWLTDYPAYTFQGPEERLQIRCELDAYIARMYGLTREELHYILDPADAMNDPTFPSVTFPGLKNKELKLYGEYRTQRLVLKAFDDLEAGILK</sequence>
<keyword evidence="4" id="KW-0949">S-adenosyl-L-methionine</keyword>
<keyword evidence="2 7" id="KW-0489">Methyltransferase</keyword>
<proteinExistence type="predicted"/>
<protein>
    <recommendedName>
        <fullName evidence="1">site-specific DNA-methyltransferase (adenine-specific)</fullName>
        <ecNumber evidence="1">2.1.1.72</ecNumber>
    </recommendedName>
</protein>
<dbReference type="InterPro" id="IPR029063">
    <property type="entry name" value="SAM-dependent_MTases_sf"/>
</dbReference>
<dbReference type="PRINTS" id="PR00507">
    <property type="entry name" value="N12N6MTFRASE"/>
</dbReference>
<dbReference type="InterPro" id="IPR050953">
    <property type="entry name" value="N4_N6_ade-DNA_methylase"/>
</dbReference>
<evidence type="ECO:0000313" key="8">
    <source>
        <dbReference type="Proteomes" id="UP000886829"/>
    </source>
</evidence>
<dbReference type="Proteomes" id="UP000886829">
    <property type="component" value="Unassembled WGS sequence"/>
</dbReference>
<dbReference type="GO" id="GO:0009007">
    <property type="term" value="F:site-specific DNA-methyltransferase (adenine-specific) activity"/>
    <property type="evidence" value="ECO:0007669"/>
    <property type="project" value="UniProtKB-EC"/>
</dbReference>
<reference evidence="7" key="2">
    <citation type="submission" date="2021-04" db="EMBL/GenBank/DDBJ databases">
        <authorList>
            <person name="Gilroy R."/>
        </authorList>
    </citation>
    <scope>NUCLEOTIDE SEQUENCE</scope>
    <source>
        <strain evidence="7">USASDec5-558</strain>
    </source>
</reference>
<name>A0A9D2B0S1_9GAMM</name>
<evidence type="ECO:0000256" key="2">
    <source>
        <dbReference type="ARBA" id="ARBA00022603"/>
    </source>
</evidence>
<dbReference type="PANTHER" id="PTHR33841:SF1">
    <property type="entry name" value="DNA METHYLTRANSFERASE A"/>
    <property type="match status" value="1"/>
</dbReference>
<dbReference type="PANTHER" id="PTHR33841">
    <property type="entry name" value="DNA METHYLTRANSFERASE YEEA-RELATED"/>
    <property type="match status" value="1"/>
</dbReference>
<dbReference type="SUPFAM" id="SSF53335">
    <property type="entry name" value="S-adenosyl-L-methionine-dependent methyltransferases"/>
    <property type="match status" value="1"/>
</dbReference>
<evidence type="ECO:0000256" key="1">
    <source>
        <dbReference type="ARBA" id="ARBA00011900"/>
    </source>
</evidence>
<reference evidence="7" key="1">
    <citation type="journal article" date="2021" name="PeerJ">
        <title>Extensive microbial diversity within the chicken gut microbiome revealed by metagenomics and culture.</title>
        <authorList>
            <person name="Gilroy R."/>
            <person name="Ravi A."/>
            <person name="Getino M."/>
            <person name="Pursley I."/>
            <person name="Horton D.L."/>
            <person name="Alikhan N.F."/>
            <person name="Baker D."/>
            <person name="Gharbi K."/>
            <person name="Hall N."/>
            <person name="Watson M."/>
            <person name="Adriaenssens E.M."/>
            <person name="Foster-Nyarko E."/>
            <person name="Jarju S."/>
            <person name="Secka A."/>
            <person name="Antonio M."/>
            <person name="Oren A."/>
            <person name="Chaudhuri R.R."/>
            <person name="La Ragione R."/>
            <person name="Hildebrand F."/>
            <person name="Pallen M.J."/>
        </authorList>
    </citation>
    <scope>NUCLEOTIDE SEQUENCE</scope>
    <source>
        <strain evidence="7">USASDec5-558</strain>
    </source>
</reference>
<dbReference type="EMBL" id="DXEV01000109">
    <property type="protein sequence ID" value="HIX56948.1"/>
    <property type="molecule type" value="Genomic_DNA"/>
</dbReference>
<gene>
    <name evidence="7" type="ORF">H9850_05705</name>
</gene>
<evidence type="ECO:0000256" key="3">
    <source>
        <dbReference type="ARBA" id="ARBA00022679"/>
    </source>
</evidence>
<comment type="caution">
    <text evidence="7">The sequence shown here is derived from an EMBL/GenBank/DDBJ whole genome shotgun (WGS) entry which is preliminary data.</text>
</comment>
<dbReference type="GO" id="GO:0032259">
    <property type="term" value="P:methylation"/>
    <property type="evidence" value="ECO:0007669"/>
    <property type="project" value="UniProtKB-KW"/>
</dbReference>
<comment type="catalytic activity">
    <reaction evidence="5">
        <text>a 2'-deoxyadenosine in DNA + S-adenosyl-L-methionine = an N(6)-methyl-2'-deoxyadenosine in DNA + S-adenosyl-L-homocysteine + H(+)</text>
        <dbReference type="Rhea" id="RHEA:15197"/>
        <dbReference type="Rhea" id="RHEA-COMP:12418"/>
        <dbReference type="Rhea" id="RHEA-COMP:12419"/>
        <dbReference type="ChEBI" id="CHEBI:15378"/>
        <dbReference type="ChEBI" id="CHEBI:57856"/>
        <dbReference type="ChEBI" id="CHEBI:59789"/>
        <dbReference type="ChEBI" id="CHEBI:90615"/>
        <dbReference type="ChEBI" id="CHEBI:90616"/>
        <dbReference type="EC" id="2.1.1.72"/>
    </reaction>
</comment>
<evidence type="ECO:0000256" key="4">
    <source>
        <dbReference type="ARBA" id="ARBA00022691"/>
    </source>
</evidence>
<dbReference type="GO" id="GO:0006304">
    <property type="term" value="P:DNA modification"/>
    <property type="evidence" value="ECO:0007669"/>
    <property type="project" value="InterPro"/>
</dbReference>
<accession>A0A9D2B0S1</accession>
<evidence type="ECO:0000259" key="6">
    <source>
        <dbReference type="Pfam" id="PF07669"/>
    </source>
</evidence>
<dbReference type="Pfam" id="PF07669">
    <property type="entry name" value="Eco57I"/>
    <property type="match status" value="1"/>
</dbReference>
<keyword evidence="3" id="KW-0808">Transferase</keyword>
<feature type="domain" description="Type II methyltransferase M.TaqI-like" evidence="6">
    <location>
        <begin position="686"/>
        <end position="926"/>
    </location>
</feature>
<dbReference type="InterPro" id="IPR011639">
    <property type="entry name" value="MethylTrfase_TaqI-like_dom"/>
</dbReference>
<organism evidence="7 8">
    <name type="scientific">Candidatus Anaerobiospirillum pullistercoris</name>
    <dbReference type="NCBI Taxonomy" id="2838452"/>
    <lineage>
        <taxon>Bacteria</taxon>
        <taxon>Pseudomonadati</taxon>
        <taxon>Pseudomonadota</taxon>
        <taxon>Gammaproteobacteria</taxon>
        <taxon>Aeromonadales</taxon>
        <taxon>Succinivibrionaceae</taxon>
        <taxon>Anaerobiospirillum</taxon>
    </lineage>
</organism>
<evidence type="ECO:0000256" key="5">
    <source>
        <dbReference type="ARBA" id="ARBA00047942"/>
    </source>
</evidence>